<reference evidence="2 3" key="1">
    <citation type="journal article" date="2012" name="Genome Biol.">
        <title>Genome and low-iron response of an oceanic diatom adapted to chronic iron limitation.</title>
        <authorList>
            <person name="Lommer M."/>
            <person name="Specht M."/>
            <person name="Roy A.S."/>
            <person name="Kraemer L."/>
            <person name="Andreson R."/>
            <person name="Gutowska M.A."/>
            <person name="Wolf J."/>
            <person name="Bergner S.V."/>
            <person name="Schilhabel M.B."/>
            <person name="Klostermeier U.C."/>
            <person name="Beiko R.G."/>
            <person name="Rosenstiel P."/>
            <person name="Hippler M."/>
            <person name="Laroche J."/>
        </authorList>
    </citation>
    <scope>NUCLEOTIDE SEQUENCE [LARGE SCALE GENOMIC DNA]</scope>
    <source>
        <strain evidence="2 3">CCMP1005</strain>
    </source>
</reference>
<dbReference type="SUPFAM" id="SSF118251">
    <property type="entry name" value="Variant surface glycoprotein MITAT 1.2, VSG 221, C-terminal domain"/>
    <property type="match status" value="1"/>
</dbReference>
<dbReference type="EMBL" id="AGNL01005780">
    <property type="protein sequence ID" value="EJK72465.1"/>
    <property type="molecule type" value="Genomic_DNA"/>
</dbReference>
<proteinExistence type="predicted"/>
<evidence type="ECO:0000313" key="2">
    <source>
        <dbReference type="EMBL" id="EJK72465.1"/>
    </source>
</evidence>
<keyword evidence="3" id="KW-1185">Reference proteome</keyword>
<evidence type="ECO:0000256" key="1">
    <source>
        <dbReference type="SAM" id="SignalP"/>
    </source>
</evidence>
<name>K0T433_THAOC</name>
<evidence type="ECO:0008006" key="4">
    <source>
        <dbReference type="Google" id="ProtNLM"/>
    </source>
</evidence>
<comment type="caution">
    <text evidence="2">The sequence shown here is derived from an EMBL/GenBank/DDBJ whole genome shotgun (WGS) entry which is preliminary data.</text>
</comment>
<feature type="signal peptide" evidence="1">
    <location>
        <begin position="1"/>
        <end position="29"/>
    </location>
</feature>
<accession>K0T433</accession>
<sequence length="172" mass="18586">MSPTSANARVVRVEALLAILSVLVPATRAQLGKPRGLELRRSLRDSEGQWTSMSMDFEAKEAPSGSSVVLPINNSVVTSADLKKKRRCNLKKKRRCRKKEDCKWQDGECILMASSESMKLTTTTSTTSMVLSANDLRPALTLNRQPDAPLLGDTGGIGNKSSVTQAAIEVGV</sequence>
<organism evidence="2 3">
    <name type="scientific">Thalassiosira oceanica</name>
    <name type="common">Marine diatom</name>
    <dbReference type="NCBI Taxonomy" id="159749"/>
    <lineage>
        <taxon>Eukaryota</taxon>
        <taxon>Sar</taxon>
        <taxon>Stramenopiles</taxon>
        <taxon>Ochrophyta</taxon>
        <taxon>Bacillariophyta</taxon>
        <taxon>Coscinodiscophyceae</taxon>
        <taxon>Thalassiosirophycidae</taxon>
        <taxon>Thalassiosirales</taxon>
        <taxon>Thalassiosiraceae</taxon>
        <taxon>Thalassiosira</taxon>
    </lineage>
</organism>
<protein>
    <recommendedName>
        <fullName evidence="4">Zn(2)-C6 fungal-type domain-containing protein</fullName>
    </recommendedName>
</protein>
<dbReference type="Proteomes" id="UP000266841">
    <property type="component" value="Unassembled WGS sequence"/>
</dbReference>
<dbReference type="AlphaFoldDB" id="K0T433"/>
<dbReference type="InterPro" id="IPR027446">
    <property type="entry name" value="VSG_C_dom_sf"/>
</dbReference>
<evidence type="ECO:0000313" key="3">
    <source>
        <dbReference type="Proteomes" id="UP000266841"/>
    </source>
</evidence>
<gene>
    <name evidence="2" type="ORF">THAOC_06000</name>
</gene>
<feature type="chain" id="PRO_5003837678" description="Zn(2)-C6 fungal-type domain-containing protein" evidence="1">
    <location>
        <begin position="30"/>
        <end position="172"/>
    </location>
</feature>
<keyword evidence="1" id="KW-0732">Signal</keyword>